<comment type="caution">
    <text evidence="2">The sequence shown here is derived from an EMBL/GenBank/DDBJ whole genome shotgun (WGS) entry which is preliminary data.</text>
</comment>
<organism evidence="2 4">
    <name type="scientific">Rotaria magnacalcarata</name>
    <dbReference type="NCBI Taxonomy" id="392030"/>
    <lineage>
        <taxon>Eukaryota</taxon>
        <taxon>Metazoa</taxon>
        <taxon>Spiralia</taxon>
        <taxon>Gnathifera</taxon>
        <taxon>Rotifera</taxon>
        <taxon>Eurotatoria</taxon>
        <taxon>Bdelloidea</taxon>
        <taxon>Philodinida</taxon>
        <taxon>Philodinidae</taxon>
        <taxon>Rotaria</taxon>
    </lineage>
</organism>
<dbReference type="GO" id="GO:0005667">
    <property type="term" value="C:transcription regulator complex"/>
    <property type="evidence" value="ECO:0007669"/>
    <property type="project" value="InterPro"/>
</dbReference>
<dbReference type="PROSITE" id="PS51075">
    <property type="entry name" value="MH1"/>
    <property type="match status" value="1"/>
</dbReference>
<evidence type="ECO:0000313" key="3">
    <source>
        <dbReference type="EMBL" id="CAF5009564.1"/>
    </source>
</evidence>
<proteinExistence type="predicted"/>
<dbReference type="Gene3D" id="3.90.520.10">
    <property type="entry name" value="SMAD MH1 domain"/>
    <property type="match status" value="1"/>
</dbReference>
<dbReference type="AlphaFoldDB" id="A0A8S3CX87"/>
<dbReference type="EMBL" id="CAJOBH010189949">
    <property type="protein sequence ID" value="CAF4961570.1"/>
    <property type="molecule type" value="Genomic_DNA"/>
</dbReference>
<dbReference type="EMBL" id="CAJOBJ010210530">
    <property type="protein sequence ID" value="CAF5009564.1"/>
    <property type="molecule type" value="Genomic_DNA"/>
</dbReference>
<evidence type="ECO:0000313" key="4">
    <source>
        <dbReference type="Proteomes" id="UP000681967"/>
    </source>
</evidence>
<dbReference type="SUPFAM" id="SSF56366">
    <property type="entry name" value="SMAD MH1 domain"/>
    <property type="match status" value="1"/>
</dbReference>
<dbReference type="InterPro" id="IPR013019">
    <property type="entry name" value="MAD_homology_MH1"/>
</dbReference>
<feature type="non-terminal residue" evidence="2">
    <location>
        <position position="75"/>
    </location>
</feature>
<gene>
    <name evidence="2" type="ORF">BYL167_LOCUS54299</name>
    <name evidence="3" type="ORF">GIL414_LOCUS57777</name>
</gene>
<sequence length="75" mass="8589">MSNLFNLPFPFSTNPQTLKNLLQHRKNIQTNSSEDKWSEKAIRGLIKRLTKSSMIDDLQAALETQNPQTRCVTIS</sequence>
<dbReference type="InterPro" id="IPR036578">
    <property type="entry name" value="SMAD_MH1_sf"/>
</dbReference>
<dbReference type="Proteomes" id="UP000681967">
    <property type="component" value="Unassembled WGS sequence"/>
</dbReference>
<dbReference type="Proteomes" id="UP000681720">
    <property type="component" value="Unassembled WGS sequence"/>
</dbReference>
<name>A0A8S3CX87_9BILA</name>
<protein>
    <recommendedName>
        <fullName evidence="1">MH1 domain-containing protein</fullName>
    </recommendedName>
</protein>
<evidence type="ECO:0000259" key="1">
    <source>
        <dbReference type="PROSITE" id="PS51075"/>
    </source>
</evidence>
<accession>A0A8S3CX87</accession>
<dbReference type="GO" id="GO:0006355">
    <property type="term" value="P:regulation of DNA-templated transcription"/>
    <property type="evidence" value="ECO:0007669"/>
    <property type="project" value="InterPro"/>
</dbReference>
<evidence type="ECO:0000313" key="2">
    <source>
        <dbReference type="EMBL" id="CAF4961570.1"/>
    </source>
</evidence>
<reference evidence="2" key="1">
    <citation type="submission" date="2021-02" db="EMBL/GenBank/DDBJ databases">
        <authorList>
            <person name="Nowell W R."/>
        </authorList>
    </citation>
    <scope>NUCLEOTIDE SEQUENCE</scope>
</reference>
<feature type="domain" description="MH1" evidence="1">
    <location>
        <begin position="16"/>
        <end position="75"/>
    </location>
</feature>